<dbReference type="InterPro" id="IPR044095">
    <property type="entry name" value="ADCK2_dom"/>
</dbReference>
<dbReference type="PANTHER" id="PTHR45890">
    <property type="entry name" value="AARF DOMAIN CONTAINING KINASE 2 (PREDICTED)"/>
    <property type="match status" value="1"/>
</dbReference>
<evidence type="ECO:0000259" key="3">
    <source>
        <dbReference type="Pfam" id="PF03109"/>
    </source>
</evidence>
<organism evidence="4 5">
    <name type="scientific">Symbiochloris irregularis</name>
    <dbReference type="NCBI Taxonomy" id="706552"/>
    <lineage>
        <taxon>Eukaryota</taxon>
        <taxon>Viridiplantae</taxon>
        <taxon>Chlorophyta</taxon>
        <taxon>core chlorophytes</taxon>
        <taxon>Trebouxiophyceae</taxon>
        <taxon>Trebouxiales</taxon>
        <taxon>Trebouxiaceae</taxon>
        <taxon>Symbiochloris</taxon>
    </lineage>
</organism>
<dbReference type="CDD" id="cd13971">
    <property type="entry name" value="ADCK2-like"/>
    <property type="match status" value="1"/>
</dbReference>
<reference evidence="4 5" key="1">
    <citation type="journal article" date="2024" name="Nat. Commun.">
        <title>Phylogenomics reveals the evolutionary origins of lichenization in chlorophyte algae.</title>
        <authorList>
            <person name="Puginier C."/>
            <person name="Libourel C."/>
            <person name="Otte J."/>
            <person name="Skaloud P."/>
            <person name="Haon M."/>
            <person name="Grisel S."/>
            <person name="Petersen M."/>
            <person name="Berrin J.G."/>
            <person name="Delaux P.M."/>
            <person name="Dal Grande F."/>
            <person name="Keller J."/>
        </authorList>
    </citation>
    <scope>NUCLEOTIDE SEQUENCE [LARGE SCALE GENOMIC DNA]</scope>
    <source>
        <strain evidence="4 5">SAG 2036</strain>
    </source>
</reference>
<dbReference type="SUPFAM" id="SSF56112">
    <property type="entry name" value="Protein kinase-like (PK-like)"/>
    <property type="match status" value="1"/>
</dbReference>
<gene>
    <name evidence="4" type="ORF">WJX73_008757</name>
</gene>
<evidence type="ECO:0000256" key="1">
    <source>
        <dbReference type="ARBA" id="ARBA00009670"/>
    </source>
</evidence>
<dbReference type="InterPro" id="IPR011009">
    <property type="entry name" value="Kinase-like_dom_sf"/>
</dbReference>
<evidence type="ECO:0000256" key="2">
    <source>
        <dbReference type="SAM" id="Phobius"/>
    </source>
</evidence>
<dbReference type="EMBL" id="JALJOQ010000231">
    <property type="protein sequence ID" value="KAK9788286.1"/>
    <property type="molecule type" value="Genomic_DNA"/>
</dbReference>
<keyword evidence="2" id="KW-1133">Transmembrane helix</keyword>
<proteinExistence type="inferred from homology"/>
<name>A0AAW1NJA1_9CHLO</name>
<dbReference type="PANTHER" id="PTHR45890:SF1">
    <property type="entry name" value="AARF DOMAIN CONTAINING KINASE 2"/>
    <property type="match status" value="1"/>
</dbReference>
<sequence>MRCLSTAAGRSTHSGVFRQSWRLWNQLSVASFPYWRWMKPQSHLRAIVNAMSTAGYHVQRLLPMLLAQALFGTRPALAYYDPRSMAHVEVQHRPGIIRRALKLLSDACCELARAAVLAVLFTPVLVTMPFALHMGWQRARWLRMFRVTLEAAGPAFMKWGQWAATRADLFPPDMCQELETLQSRAPVHSLQYTRKAIQQALGAPLENFFDDFEGEPIASGSIGQVHRARLSVRGAKSTGIEPGTVVAVKVRHPNVTEVIARDFGLMMRAARIAAWLPSLASLRLQDSLEQFSAPLREQVDLALEARHLWQFNFNFRKRKGVRFPLPVYPLVEASVLVETFEAGESIKHYISSPGNRFNSKLAQLGSEAMLHMMLVDSFIHSDLHPGNILVALDPAPQPLLASAASLLRFSGLAVPPSWQQPCIVLLDVGMATHLSEEDQAHMLELFTAFAVYDGDGMAKAILAFSGDKQACPSPSAFAAQLDDELQVVKRSGASQRAGSNGADALSSAIELVRKHQVSLPGHICAVVMTTLVLEGWSSALDPDHSVLEQVDRVLSLKESSWGRRIGQAVDQLISSSSITTPVVC</sequence>
<keyword evidence="2" id="KW-0812">Transmembrane</keyword>
<dbReference type="Proteomes" id="UP001465755">
    <property type="component" value="Unassembled WGS sequence"/>
</dbReference>
<dbReference type="Pfam" id="PF03109">
    <property type="entry name" value="ABC1"/>
    <property type="match status" value="1"/>
</dbReference>
<comment type="similarity">
    <text evidence="1">Belongs to the protein kinase superfamily. ADCK protein kinase family.</text>
</comment>
<protein>
    <recommendedName>
        <fullName evidence="3">ABC1 atypical kinase-like domain-containing protein</fullName>
    </recommendedName>
</protein>
<keyword evidence="2" id="KW-0472">Membrane</keyword>
<accession>A0AAW1NJA1</accession>
<dbReference type="InterPro" id="IPR052402">
    <property type="entry name" value="ADCK_kinase"/>
</dbReference>
<feature type="transmembrane region" description="Helical" evidence="2">
    <location>
        <begin position="114"/>
        <end position="136"/>
    </location>
</feature>
<evidence type="ECO:0000313" key="4">
    <source>
        <dbReference type="EMBL" id="KAK9788286.1"/>
    </source>
</evidence>
<evidence type="ECO:0000313" key="5">
    <source>
        <dbReference type="Proteomes" id="UP001465755"/>
    </source>
</evidence>
<dbReference type="AlphaFoldDB" id="A0AAW1NJA1"/>
<comment type="caution">
    <text evidence="4">The sequence shown here is derived from an EMBL/GenBank/DDBJ whole genome shotgun (WGS) entry which is preliminary data.</text>
</comment>
<dbReference type="InterPro" id="IPR004147">
    <property type="entry name" value="ABC1_dom"/>
</dbReference>
<keyword evidence="5" id="KW-1185">Reference proteome</keyword>
<feature type="domain" description="ABC1 atypical kinase-like" evidence="3">
    <location>
        <begin position="181"/>
        <end position="459"/>
    </location>
</feature>